<dbReference type="KEGG" id="aswu:HUW51_22920"/>
<proteinExistence type="predicted"/>
<gene>
    <name evidence="2" type="ORF">HUW51_22920</name>
</gene>
<feature type="region of interest" description="Disordered" evidence="1">
    <location>
        <begin position="145"/>
        <end position="280"/>
    </location>
</feature>
<dbReference type="Gene3D" id="1.25.40.10">
    <property type="entry name" value="Tetratricopeptide repeat domain"/>
    <property type="match status" value="1"/>
</dbReference>
<feature type="compositionally biased region" description="Basic and acidic residues" evidence="1">
    <location>
        <begin position="158"/>
        <end position="180"/>
    </location>
</feature>
<dbReference type="SUPFAM" id="SSF48452">
    <property type="entry name" value="TPR-like"/>
    <property type="match status" value="1"/>
</dbReference>
<dbReference type="InterPro" id="IPR011990">
    <property type="entry name" value="TPR-like_helical_dom_sf"/>
</dbReference>
<evidence type="ECO:0000313" key="3">
    <source>
        <dbReference type="Proteomes" id="UP000515237"/>
    </source>
</evidence>
<evidence type="ECO:0000256" key="1">
    <source>
        <dbReference type="SAM" id="MobiDB-lite"/>
    </source>
</evidence>
<evidence type="ECO:0000313" key="2">
    <source>
        <dbReference type="EMBL" id="QNF35422.1"/>
    </source>
</evidence>
<dbReference type="Proteomes" id="UP000515237">
    <property type="component" value="Chromosome"/>
</dbReference>
<feature type="compositionally biased region" description="Polar residues" evidence="1">
    <location>
        <begin position="212"/>
        <end position="258"/>
    </location>
</feature>
<feature type="compositionally biased region" description="Polar residues" evidence="1">
    <location>
        <begin position="190"/>
        <end position="203"/>
    </location>
</feature>
<protein>
    <submittedName>
        <fullName evidence="2">Tetratricopeptide repeat protein</fullName>
    </submittedName>
</protein>
<reference evidence="2 3" key="1">
    <citation type="journal article" date="2018" name="Int. J. Syst. Evol. Microbiol.">
        <title>Adhaeribacter swui sp. nov., isolated from wet mud.</title>
        <authorList>
            <person name="Kim D.U."/>
            <person name="Kim K.W."/>
            <person name="Kang M.S."/>
            <person name="Kim J.Y."/>
            <person name="Jang J.H."/>
            <person name="Kim M.K."/>
        </authorList>
    </citation>
    <scope>NUCLEOTIDE SEQUENCE [LARGE SCALE GENOMIC DNA]</scope>
    <source>
        <strain evidence="2 3">KCTC 52873</strain>
    </source>
</reference>
<dbReference type="EMBL" id="CP055156">
    <property type="protein sequence ID" value="QNF35422.1"/>
    <property type="molecule type" value="Genomic_DNA"/>
</dbReference>
<feature type="compositionally biased region" description="Low complexity" evidence="1">
    <location>
        <begin position="259"/>
        <end position="271"/>
    </location>
</feature>
<name>A0A7G7GE38_9BACT</name>
<dbReference type="AlphaFoldDB" id="A0A7G7GE38"/>
<organism evidence="2 3">
    <name type="scientific">Adhaeribacter swui</name>
    <dbReference type="NCBI Taxonomy" id="2086471"/>
    <lineage>
        <taxon>Bacteria</taxon>
        <taxon>Pseudomonadati</taxon>
        <taxon>Bacteroidota</taxon>
        <taxon>Cytophagia</taxon>
        <taxon>Cytophagales</taxon>
        <taxon>Hymenobacteraceae</taxon>
        <taxon>Adhaeribacter</taxon>
    </lineage>
</organism>
<keyword evidence="3" id="KW-1185">Reference proteome</keyword>
<dbReference type="RefSeq" id="WP_185271913.1">
    <property type="nucleotide sequence ID" value="NZ_CP055156.1"/>
</dbReference>
<accession>A0A7G7GE38</accession>
<sequence length="320" mass="35889">MKIVVAFAIIIAFLSQTLTKVTRVNQFLKEAQAAYKQKDYTTAIYLFKYLSDSLQVREREVKINLGHAYFQRNNQEQASRFYQPLLAKSTPRVASLLHLQLGVITASKNKTQALDYFKKALILNPQNEEARYNYEFLKKYLKQHPEADEPALPPPAPEKQKPQDIKPEQAKQTGQKEDAQGKTQAEVPDFNNSDPENSPQPGSGKNPETDAANGSRSDLSNKASANQQKKDSSGNLPGNQRGVSGGNNPDNNRNQINSGQNAENQENNAGQTTFDHLKEVGITPEKARMLLEAMREAEVQYLQQIPRKHTPKKDSGNPDW</sequence>